<dbReference type="Proteomes" id="UP001292084">
    <property type="component" value="Unassembled WGS sequence"/>
</dbReference>
<organism evidence="4 5">
    <name type="scientific">Jeotgalibacillus haloalkalitolerans</name>
    <dbReference type="NCBI Taxonomy" id="3104292"/>
    <lineage>
        <taxon>Bacteria</taxon>
        <taxon>Bacillati</taxon>
        <taxon>Bacillota</taxon>
        <taxon>Bacilli</taxon>
        <taxon>Bacillales</taxon>
        <taxon>Caryophanaceae</taxon>
        <taxon>Jeotgalibacillus</taxon>
    </lineage>
</organism>
<gene>
    <name evidence="4" type="primary">yhbY</name>
    <name evidence="4" type="ORF">UFB30_08625</name>
</gene>
<dbReference type="NCBIfam" id="TIGR00253">
    <property type="entry name" value="RNA_bind_YhbY"/>
    <property type="match status" value="1"/>
</dbReference>
<dbReference type="SMART" id="SM01103">
    <property type="entry name" value="CRS1_YhbY"/>
    <property type="match status" value="1"/>
</dbReference>
<dbReference type="InterPro" id="IPR017924">
    <property type="entry name" value="RNA-binding_YhbY"/>
</dbReference>
<protein>
    <submittedName>
        <fullName evidence="4">Ribosome assembly RNA-binding protein YhbY</fullName>
    </submittedName>
</protein>
<dbReference type="Gene3D" id="3.30.110.60">
    <property type="entry name" value="YhbY-like"/>
    <property type="match status" value="1"/>
</dbReference>
<dbReference type="PANTHER" id="PTHR40065:SF3">
    <property type="entry name" value="RNA-BINDING PROTEIN YHBY"/>
    <property type="match status" value="1"/>
</dbReference>
<evidence type="ECO:0000256" key="2">
    <source>
        <dbReference type="PROSITE-ProRule" id="PRU00626"/>
    </source>
</evidence>
<dbReference type="InterPro" id="IPR001890">
    <property type="entry name" value="RNA-binding_CRM"/>
</dbReference>
<dbReference type="PROSITE" id="PS51295">
    <property type="entry name" value="CRM"/>
    <property type="match status" value="1"/>
</dbReference>
<keyword evidence="1 2" id="KW-0694">RNA-binding</keyword>
<sequence length="100" mass="11268">MLTGKQKRFLRAEAHNLSPIFQVGKGGVNDNMIKQISEALEVRELIKVSILQNCEQDKDEVAEALSKGAKAELVQLIGHTVVLYKESRENKKIELPKVRK</sequence>
<evidence type="ECO:0000256" key="1">
    <source>
        <dbReference type="ARBA" id="ARBA00022884"/>
    </source>
</evidence>
<accession>A0ABU5KM36</accession>
<name>A0ABU5KM36_9BACL</name>
<reference evidence="4 5" key="1">
    <citation type="submission" date="2023-12" db="EMBL/GenBank/DDBJ databases">
        <title>Jeotgalibacillus haloalkaliphilus sp. nov., a novel salt-tolerant bacteria, isolated from the estuary of the Fenhe River into the Yellow River.</title>
        <authorList>
            <person name="Li Y."/>
        </authorList>
    </citation>
    <scope>NUCLEOTIDE SEQUENCE [LARGE SCALE GENOMIC DNA]</scope>
    <source>
        <strain evidence="4 5">HH7-29</strain>
    </source>
</reference>
<evidence type="ECO:0000313" key="5">
    <source>
        <dbReference type="Proteomes" id="UP001292084"/>
    </source>
</evidence>
<comment type="caution">
    <text evidence="4">The sequence shown here is derived from an EMBL/GenBank/DDBJ whole genome shotgun (WGS) entry which is preliminary data.</text>
</comment>
<dbReference type="Pfam" id="PF01985">
    <property type="entry name" value="CRS1_YhbY"/>
    <property type="match status" value="1"/>
</dbReference>
<keyword evidence="5" id="KW-1185">Reference proteome</keyword>
<dbReference type="InterPro" id="IPR035920">
    <property type="entry name" value="YhbY-like_sf"/>
</dbReference>
<feature type="domain" description="CRM" evidence="3">
    <location>
        <begin position="1"/>
        <end position="96"/>
    </location>
</feature>
<dbReference type="InterPro" id="IPR051925">
    <property type="entry name" value="RNA-binding_domain"/>
</dbReference>
<evidence type="ECO:0000259" key="3">
    <source>
        <dbReference type="PROSITE" id="PS51295"/>
    </source>
</evidence>
<evidence type="ECO:0000313" key="4">
    <source>
        <dbReference type="EMBL" id="MDZ5712294.1"/>
    </source>
</evidence>
<dbReference type="EMBL" id="JAXQNN010000002">
    <property type="protein sequence ID" value="MDZ5712294.1"/>
    <property type="molecule type" value="Genomic_DNA"/>
</dbReference>
<dbReference type="RefSeq" id="WP_322421267.1">
    <property type="nucleotide sequence ID" value="NZ_JAXQNN010000002.1"/>
</dbReference>
<dbReference type="SUPFAM" id="SSF75471">
    <property type="entry name" value="YhbY-like"/>
    <property type="match status" value="1"/>
</dbReference>
<dbReference type="PANTHER" id="PTHR40065">
    <property type="entry name" value="RNA-BINDING PROTEIN YHBY"/>
    <property type="match status" value="1"/>
</dbReference>
<proteinExistence type="predicted"/>